<dbReference type="VEuPathDB" id="FungiDB:HMPREF1541_10720"/>
<dbReference type="PANTHER" id="PTHR44051:SF9">
    <property type="entry name" value="GLUTATHIONE S-TRANSFERASE 1"/>
    <property type="match status" value="1"/>
</dbReference>
<evidence type="ECO:0000313" key="3">
    <source>
        <dbReference type="EMBL" id="ETN44170.1"/>
    </source>
</evidence>
<accession>W2S6B8</accession>
<evidence type="ECO:0000313" key="4">
    <source>
        <dbReference type="Proteomes" id="UP000030752"/>
    </source>
</evidence>
<organism evidence="3 4">
    <name type="scientific">Cyphellophora europaea (strain CBS 101466)</name>
    <name type="common">Phialophora europaea</name>
    <dbReference type="NCBI Taxonomy" id="1220924"/>
    <lineage>
        <taxon>Eukaryota</taxon>
        <taxon>Fungi</taxon>
        <taxon>Dikarya</taxon>
        <taxon>Ascomycota</taxon>
        <taxon>Pezizomycotina</taxon>
        <taxon>Eurotiomycetes</taxon>
        <taxon>Chaetothyriomycetidae</taxon>
        <taxon>Chaetothyriales</taxon>
        <taxon>Cyphellophoraceae</taxon>
        <taxon>Cyphellophora</taxon>
    </lineage>
</organism>
<dbReference type="Pfam" id="PF02798">
    <property type="entry name" value="GST_N"/>
    <property type="match status" value="1"/>
</dbReference>
<evidence type="ECO:0000259" key="2">
    <source>
        <dbReference type="PROSITE" id="PS50404"/>
    </source>
</evidence>
<gene>
    <name evidence="3" type="ORF">HMPREF1541_10720</name>
</gene>
<dbReference type="InterPro" id="IPR036249">
    <property type="entry name" value="Thioredoxin-like_sf"/>
</dbReference>
<dbReference type="AlphaFoldDB" id="W2S6B8"/>
<dbReference type="HOGENOM" id="CLU_011226_15_4_1"/>
<dbReference type="STRING" id="1220924.W2S6B8"/>
<dbReference type="GeneID" id="19978059"/>
<sequence length="170" mass="19113">MSSGAKPLVVHHLQYSQSERIPWLLHELRLQGHQIPYKLVLHQRAPLFSPPDLAKLHPMHAAPVVQVGDLTLAESGAIIEYIVDVYASGALKLRPGDSGYEKYIYWWHWANSNLQPVIMRCATLRHLNLPDDNPVKKSTLERLAIALGHLDKHLEQNVWLAGDVAAVLGF</sequence>
<dbReference type="CDD" id="cd03046">
    <property type="entry name" value="GST_N_GTT1_like"/>
    <property type="match status" value="1"/>
</dbReference>
<proteinExistence type="inferred from homology"/>
<keyword evidence="4" id="KW-1185">Reference proteome</keyword>
<reference evidence="3 4" key="1">
    <citation type="submission" date="2013-03" db="EMBL/GenBank/DDBJ databases">
        <title>The Genome Sequence of Phialophora europaea CBS 101466.</title>
        <authorList>
            <consortium name="The Broad Institute Genomics Platform"/>
            <person name="Cuomo C."/>
            <person name="de Hoog S."/>
            <person name="Gorbushina A."/>
            <person name="Walker B."/>
            <person name="Young S.K."/>
            <person name="Zeng Q."/>
            <person name="Gargeya S."/>
            <person name="Fitzgerald M."/>
            <person name="Haas B."/>
            <person name="Abouelleil A."/>
            <person name="Allen A.W."/>
            <person name="Alvarado L."/>
            <person name="Arachchi H.M."/>
            <person name="Berlin A.M."/>
            <person name="Chapman S.B."/>
            <person name="Gainer-Dewar J."/>
            <person name="Goldberg J."/>
            <person name="Griggs A."/>
            <person name="Gujja S."/>
            <person name="Hansen M."/>
            <person name="Howarth C."/>
            <person name="Imamovic A."/>
            <person name="Ireland A."/>
            <person name="Larimer J."/>
            <person name="McCowan C."/>
            <person name="Murphy C."/>
            <person name="Pearson M."/>
            <person name="Poon T.W."/>
            <person name="Priest M."/>
            <person name="Roberts A."/>
            <person name="Saif S."/>
            <person name="Shea T."/>
            <person name="Sisk P."/>
            <person name="Sykes S."/>
            <person name="Wortman J."/>
            <person name="Nusbaum C."/>
            <person name="Birren B."/>
        </authorList>
    </citation>
    <scope>NUCLEOTIDE SEQUENCE [LARGE SCALE GENOMIC DNA]</scope>
    <source>
        <strain evidence="3 4">CBS 101466</strain>
    </source>
</reference>
<dbReference type="PROSITE" id="PS50404">
    <property type="entry name" value="GST_NTER"/>
    <property type="match status" value="1"/>
</dbReference>
<comment type="similarity">
    <text evidence="1">Belongs to the GST superfamily.</text>
</comment>
<dbReference type="EMBL" id="KI635846">
    <property type="protein sequence ID" value="ETN44170.1"/>
    <property type="molecule type" value="Genomic_DNA"/>
</dbReference>
<protein>
    <recommendedName>
        <fullName evidence="2">GST N-terminal domain-containing protein</fullName>
    </recommendedName>
</protein>
<dbReference type="OrthoDB" id="2309723at2759"/>
<dbReference type="InParanoid" id="W2S6B8"/>
<dbReference type="SUPFAM" id="SSF47616">
    <property type="entry name" value="GST C-terminal domain-like"/>
    <property type="match status" value="1"/>
</dbReference>
<dbReference type="eggNOG" id="KOG0867">
    <property type="taxonomic scope" value="Eukaryota"/>
</dbReference>
<dbReference type="InterPro" id="IPR004045">
    <property type="entry name" value="Glutathione_S-Trfase_N"/>
</dbReference>
<dbReference type="RefSeq" id="XP_008713612.1">
    <property type="nucleotide sequence ID" value="XM_008715390.1"/>
</dbReference>
<dbReference type="Gene3D" id="3.40.30.10">
    <property type="entry name" value="Glutaredoxin"/>
    <property type="match status" value="1"/>
</dbReference>
<dbReference type="InterPro" id="IPR036282">
    <property type="entry name" value="Glutathione-S-Trfase_C_sf"/>
</dbReference>
<dbReference type="SUPFAM" id="SSF52833">
    <property type="entry name" value="Thioredoxin-like"/>
    <property type="match status" value="1"/>
</dbReference>
<evidence type="ECO:0000256" key="1">
    <source>
        <dbReference type="ARBA" id="ARBA00007409"/>
    </source>
</evidence>
<dbReference type="Gene3D" id="1.20.1050.10">
    <property type="match status" value="1"/>
</dbReference>
<feature type="domain" description="GST N-terminal" evidence="2">
    <location>
        <begin position="5"/>
        <end position="90"/>
    </location>
</feature>
<dbReference type="PANTHER" id="PTHR44051">
    <property type="entry name" value="GLUTATHIONE S-TRANSFERASE-RELATED"/>
    <property type="match status" value="1"/>
</dbReference>
<dbReference type="Proteomes" id="UP000030752">
    <property type="component" value="Unassembled WGS sequence"/>
</dbReference>
<name>W2S6B8_CYPE1</name>